<proteinExistence type="predicted"/>
<name>A0ABT0ETE2_9PSED</name>
<dbReference type="EMBL" id="JAKNRW010000001">
    <property type="protein sequence ID" value="MCK1789005.1"/>
    <property type="molecule type" value="Genomic_DNA"/>
</dbReference>
<evidence type="ECO:0000313" key="2">
    <source>
        <dbReference type="Proteomes" id="UP001299876"/>
    </source>
</evidence>
<evidence type="ECO:0008006" key="3">
    <source>
        <dbReference type="Google" id="ProtNLM"/>
    </source>
</evidence>
<sequence>MQYNSVLRAEGFHISFNDHDTAPSLYGDVTTALVFGQMQAFYILNGDHRPGYASLLDQGFDACLEYFKANIASINKRSDRP</sequence>
<comment type="caution">
    <text evidence="1">The sequence shown here is derived from an EMBL/GenBank/DDBJ whole genome shotgun (WGS) entry which is preliminary data.</text>
</comment>
<keyword evidence="2" id="KW-1185">Reference proteome</keyword>
<gene>
    <name evidence="1" type="ORF">L9059_02135</name>
</gene>
<reference evidence="1 2" key="1">
    <citation type="submission" date="2022-02" db="EMBL/GenBank/DDBJ databases">
        <title>Comparative genomics of the first Antarctic Pseudomonas spp. capable of biotransforming 2,4,6-Trinitrotoluene.</title>
        <authorList>
            <person name="Cabrera M.A."/>
            <person name="Marquez S.L."/>
            <person name="Perez-Donoso J.M."/>
        </authorList>
    </citation>
    <scope>NUCLEOTIDE SEQUENCE [LARGE SCALE GENOMIC DNA]</scope>
    <source>
        <strain evidence="1 2">TNT19</strain>
    </source>
</reference>
<evidence type="ECO:0000313" key="1">
    <source>
        <dbReference type="EMBL" id="MCK1789005.1"/>
    </source>
</evidence>
<protein>
    <recommendedName>
        <fullName evidence="3">TetR family transcriptional regulator</fullName>
    </recommendedName>
</protein>
<dbReference type="Proteomes" id="UP001299876">
    <property type="component" value="Unassembled WGS sequence"/>
</dbReference>
<accession>A0ABT0ETE2</accession>
<dbReference type="RefSeq" id="WP_247286746.1">
    <property type="nucleotide sequence ID" value="NZ_JAKNRW010000001.1"/>
</dbReference>
<organism evidence="1 2">
    <name type="scientific">Pseudomonas violetae</name>
    <dbReference type="NCBI Taxonomy" id="2915813"/>
    <lineage>
        <taxon>Bacteria</taxon>
        <taxon>Pseudomonadati</taxon>
        <taxon>Pseudomonadota</taxon>
        <taxon>Gammaproteobacteria</taxon>
        <taxon>Pseudomonadales</taxon>
        <taxon>Pseudomonadaceae</taxon>
        <taxon>Pseudomonas</taxon>
    </lineage>
</organism>